<dbReference type="InterPro" id="IPR028087">
    <property type="entry name" value="Tad_N"/>
</dbReference>
<keyword evidence="1" id="KW-1133">Transmembrane helix</keyword>
<evidence type="ECO:0000313" key="3">
    <source>
        <dbReference type="EMBL" id="VZO37327.1"/>
    </source>
</evidence>
<proteinExistence type="predicted"/>
<evidence type="ECO:0000259" key="2">
    <source>
        <dbReference type="Pfam" id="PF13400"/>
    </source>
</evidence>
<organism evidence="3 4">
    <name type="scientific">Occultella aeris</name>
    <dbReference type="NCBI Taxonomy" id="2761496"/>
    <lineage>
        <taxon>Bacteria</taxon>
        <taxon>Bacillati</taxon>
        <taxon>Actinomycetota</taxon>
        <taxon>Actinomycetes</taxon>
        <taxon>Micrococcales</taxon>
        <taxon>Ruaniaceae</taxon>
        <taxon>Occultella</taxon>
    </lineage>
</organism>
<keyword evidence="1" id="KW-0812">Transmembrane</keyword>
<dbReference type="RefSeq" id="WP_156741159.1">
    <property type="nucleotide sequence ID" value="NZ_CACRYJ010000034.1"/>
</dbReference>
<keyword evidence="1" id="KW-0472">Membrane</keyword>
<reference evidence="3 4" key="1">
    <citation type="submission" date="2019-11" db="EMBL/GenBank/DDBJ databases">
        <authorList>
            <person name="Criscuolo A."/>
        </authorList>
    </citation>
    <scope>NUCLEOTIDE SEQUENCE [LARGE SCALE GENOMIC DNA]</scope>
    <source>
        <strain evidence="3">CIP111667</strain>
    </source>
</reference>
<name>A0A7M4DJU2_9MICO</name>
<protein>
    <recommendedName>
        <fullName evidence="2">Putative Flp pilus-assembly TadG-like N-terminal domain-containing protein</fullName>
    </recommendedName>
</protein>
<evidence type="ECO:0000256" key="1">
    <source>
        <dbReference type="SAM" id="Phobius"/>
    </source>
</evidence>
<feature type="transmembrane region" description="Helical" evidence="1">
    <location>
        <begin position="16"/>
        <end position="35"/>
    </location>
</feature>
<sequence length="140" mass="13637">MRHAAGAGVDTERGSITPAAVMFSIVLLLIVGLVVDGGRKLNAVAQAGDVAAQAAHVAAQQLDAGTVLLGGGAIVDPAQAQAAGQAVLAAAGMTGVVLVDGDRVLVTATCTRPTAFLSLINITTVQGTGSAEVRLATGGP</sequence>
<comment type="caution">
    <text evidence="3">The sequence shown here is derived from an EMBL/GenBank/DDBJ whole genome shotgun (WGS) entry which is preliminary data.</text>
</comment>
<dbReference type="EMBL" id="CACRYJ010000034">
    <property type="protein sequence ID" value="VZO37327.1"/>
    <property type="molecule type" value="Genomic_DNA"/>
</dbReference>
<accession>A0A7M4DJU2</accession>
<dbReference type="Pfam" id="PF13400">
    <property type="entry name" value="Tad"/>
    <property type="match status" value="1"/>
</dbReference>
<evidence type="ECO:0000313" key="4">
    <source>
        <dbReference type="Proteomes" id="UP000419743"/>
    </source>
</evidence>
<keyword evidence="4" id="KW-1185">Reference proteome</keyword>
<feature type="domain" description="Putative Flp pilus-assembly TadG-like N-terminal" evidence="2">
    <location>
        <begin position="14"/>
        <end position="61"/>
    </location>
</feature>
<dbReference type="AlphaFoldDB" id="A0A7M4DJU2"/>
<gene>
    <name evidence="3" type="ORF">HALOF300_02400</name>
</gene>
<dbReference type="Proteomes" id="UP000419743">
    <property type="component" value="Unassembled WGS sequence"/>
</dbReference>